<dbReference type="InterPro" id="IPR000620">
    <property type="entry name" value="EamA_dom"/>
</dbReference>
<feature type="transmembrane region" description="Helical" evidence="6">
    <location>
        <begin position="252"/>
        <end position="270"/>
    </location>
</feature>
<feature type="transmembrane region" description="Helical" evidence="6">
    <location>
        <begin position="108"/>
        <end position="129"/>
    </location>
</feature>
<feature type="transmembrane region" description="Helical" evidence="6">
    <location>
        <begin position="7"/>
        <end position="29"/>
    </location>
</feature>
<evidence type="ECO:0000256" key="3">
    <source>
        <dbReference type="ARBA" id="ARBA00022692"/>
    </source>
</evidence>
<feature type="domain" description="EamA" evidence="7">
    <location>
        <begin position="165"/>
        <end position="299"/>
    </location>
</feature>
<feature type="transmembrane region" description="Helical" evidence="6">
    <location>
        <begin position="49"/>
        <end position="69"/>
    </location>
</feature>
<keyword evidence="3 6" id="KW-0812">Transmembrane</keyword>
<feature type="domain" description="EamA" evidence="7">
    <location>
        <begin position="16"/>
        <end position="152"/>
    </location>
</feature>
<evidence type="ECO:0000256" key="5">
    <source>
        <dbReference type="ARBA" id="ARBA00023136"/>
    </source>
</evidence>
<keyword evidence="5 6" id="KW-0472">Membrane</keyword>
<evidence type="ECO:0000256" key="1">
    <source>
        <dbReference type="ARBA" id="ARBA00004651"/>
    </source>
</evidence>
<reference evidence="8 9" key="1">
    <citation type="submission" date="2018-05" db="EMBL/GenBank/DDBJ databases">
        <title>Coraliomargarita sinensis sp. nov., isolated from a marine solar saltern.</title>
        <authorList>
            <person name="Zhou L.Y."/>
        </authorList>
    </citation>
    <scope>NUCLEOTIDE SEQUENCE [LARGE SCALE GENOMIC DNA]</scope>
    <source>
        <strain evidence="8 9">WN38</strain>
    </source>
</reference>
<name>A0A317ZF38_9BACT</name>
<sequence length="314" mass="33881">MPNTAPLHLRLPVSFYLQVVICAALWGSAFPVIKNSYAELSLNHYGEQLIFAGSRFFLAGLFVLPFCRGKVLPKLKQAPRGPLIAIVLGQTYFQYVFFYYGLNVSTGTLAALLVGAGSFWWMLLAPLILKTAPPRPVHWVLLACCSLGIACAVYQPGSDLQNAGLGAAAFLAASFSGAMAATFMKKVAPVSGSRTPTAFSLSTGGLLLLLTAAPFWTQYIASFNLTTLLVTLYLAFVSATAFTLWNRLIEHYSINVLASFRFLIPLMGILESTLFIPGENLRPGLVIGAAVVLSCLVISSRVKEAPLEGRLIRP</sequence>
<keyword evidence="9" id="KW-1185">Reference proteome</keyword>
<dbReference type="OrthoDB" id="3190463at2"/>
<dbReference type="EMBL" id="QHJQ01000009">
    <property type="protein sequence ID" value="PXA03452.1"/>
    <property type="molecule type" value="Genomic_DNA"/>
</dbReference>
<feature type="transmembrane region" description="Helical" evidence="6">
    <location>
        <begin position="81"/>
        <end position="102"/>
    </location>
</feature>
<dbReference type="InterPro" id="IPR050638">
    <property type="entry name" value="AA-Vitamin_Transporters"/>
</dbReference>
<feature type="transmembrane region" description="Helical" evidence="6">
    <location>
        <begin position="136"/>
        <end position="157"/>
    </location>
</feature>
<feature type="transmembrane region" description="Helical" evidence="6">
    <location>
        <begin position="282"/>
        <end position="302"/>
    </location>
</feature>
<evidence type="ECO:0000256" key="6">
    <source>
        <dbReference type="SAM" id="Phobius"/>
    </source>
</evidence>
<comment type="subcellular location">
    <subcellularLocation>
        <location evidence="1">Cell membrane</location>
        <topology evidence="1">Multi-pass membrane protein</topology>
    </subcellularLocation>
</comment>
<dbReference type="GO" id="GO:0005886">
    <property type="term" value="C:plasma membrane"/>
    <property type="evidence" value="ECO:0007669"/>
    <property type="project" value="UniProtKB-SubCell"/>
</dbReference>
<dbReference type="PANTHER" id="PTHR32322:SF18">
    <property type="entry name" value="S-ADENOSYLMETHIONINE_S-ADENOSYLHOMOCYSTEINE TRANSPORTER"/>
    <property type="match status" value="1"/>
</dbReference>
<keyword evidence="2" id="KW-1003">Cell membrane</keyword>
<feature type="transmembrane region" description="Helical" evidence="6">
    <location>
        <begin position="163"/>
        <end position="184"/>
    </location>
</feature>
<accession>A0A317ZF38</accession>
<keyword evidence="4 6" id="KW-1133">Transmembrane helix</keyword>
<dbReference type="FunCoup" id="A0A317ZF38">
    <property type="interactions" value="81"/>
</dbReference>
<dbReference type="InterPro" id="IPR037185">
    <property type="entry name" value="EmrE-like"/>
</dbReference>
<dbReference type="RefSeq" id="WP_110131740.1">
    <property type="nucleotide sequence ID" value="NZ_QHJQ01000009.1"/>
</dbReference>
<dbReference type="SUPFAM" id="SSF103481">
    <property type="entry name" value="Multidrug resistance efflux transporter EmrE"/>
    <property type="match status" value="2"/>
</dbReference>
<proteinExistence type="predicted"/>
<protein>
    <recommendedName>
        <fullName evidence="7">EamA domain-containing protein</fullName>
    </recommendedName>
</protein>
<dbReference type="Pfam" id="PF00892">
    <property type="entry name" value="EamA"/>
    <property type="match status" value="2"/>
</dbReference>
<dbReference type="Proteomes" id="UP000247099">
    <property type="component" value="Unassembled WGS sequence"/>
</dbReference>
<dbReference type="PANTHER" id="PTHR32322">
    <property type="entry name" value="INNER MEMBRANE TRANSPORTER"/>
    <property type="match status" value="1"/>
</dbReference>
<evidence type="ECO:0000259" key="7">
    <source>
        <dbReference type="Pfam" id="PF00892"/>
    </source>
</evidence>
<evidence type="ECO:0000313" key="8">
    <source>
        <dbReference type="EMBL" id="PXA03452.1"/>
    </source>
</evidence>
<feature type="transmembrane region" description="Helical" evidence="6">
    <location>
        <begin position="223"/>
        <end position="245"/>
    </location>
</feature>
<comment type="caution">
    <text evidence="8">The sequence shown here is derived from an EMBL/GenBank/DDBJ whole genome shotgun (WGS) entry which is preliminary data.</text>
</comment>
<dbReference type="InParanoid" id="A0A317ZF38"/>
<evidence type="ECO:0000256" key="2">
    <source>
        <dbReference type="ARBA" id="ARBA00022475"/>
    </source>
</evidence>
<feature type="transmembrane region" description="Helical" evidence="6">
    <location>
        <begin position="196"/>
        <end position="217"/>
    </location>
</feature>
<evidence type="ECO:0000313" key="9">
    <source>
        <dbReference type="Proteomes" id="UP000247099"/>
    </source>
</evidence>
<evidence type="ECO:0000256" key="4">
    <source>
        <dbReference type="ARBA" id="ARBA00022989"/>
    </source>
</evidence>
<gene>
    <name evidence="8" type="ORF">DDZ13_12220</name>
</gene>
<dbReference type="AlphaFoldDB" id="A0A317ZF38"/>
<organism evidence="8 9">
    <name type="scientific">Coraliomargarita sinensis</name>
    <dbReference type="NCBI Taxonomy" id="2174842"/>
    <lineage>
        <taxon>Bacteria</taxon>
        <taxon>Pseudomonadati</taxon>
        <taxon>Verrucomicrobiota</taxon>
        <taxon>Opitutia</taxon>
        <taxon>Puniceicoccales</taxon>
        <taxon>Coraliomargaritaceae</taxon>
        <taxon>Coraliomargarita</taxon>
    </lineage>
</organism>